<dbReference type="PROSITE" id="PS50082">
    <property type="entry name" value="WD_REPEATS_2"/>
    <property type="match status" value="1"/>
</dbReference>
<dbReference type="Proteomes" id="UP000601435">
    <property type="component" value="Unassembled WGS sequence"/>
</dbReference>
<sequence>MGSGASKKAWGRRFHITSNVPDPTGETYQQIFPVWTISVTKNQRQLATATSDNRINLWCLVTHQLLAPLIGHADTIWRLAYSPDDLLLASASADGTVRLWENLPMRGRVLLGESVLQACLEQSCLTANAQGALFGDVNVNGSTSLDNDVAVWNLQMATRSGPPGREQTEEEFVAAQQQAEAMSEQVSRCTKVVGWYTSSPSEVTEADMRLQLQYQENFADYCVALVFGRASTATGTRQTVTAFRTSVSRGTLVLVTLKVEVVPLCTLVAQDCFLQLCCRPTVQALRQVLLDMQQARHQKTAEHILKDKIQVTTELQLLCGQYEGLCLMLESKVPVLADLLCDVQHNSQVLEELFAKKAQRNSQ</sequence>
<evidence type="ECO:0000259" key="2">
    <source>
        <dbReference type="Pfam" id="PF01398"/>
    </source>
</evidence>
<dbReference type="PANTHER" id="PTHR19879:SF9">
    <property type="entry name" value="TRANSCRIPTION INITIATION FACTOR TFIID SUBUNIT 5"/>
    <property type="match status" value="1"/>
</dbReference>
<comment type="caution">
    <text evidence="3">The sequence shown here is derived from an EMBL/GenBank/DDBJ whole genome shotgun (WGS) entry which is preliminary data.</text>
</comment>
<keyword evidence="4" id="KW-1185">Reference proteome</keyword>
<keyword evidence="1" id="KW-0853">WD repeat</keyword>
<dbReference type="Pfam" id="PF01398">
    <property type="entry name" value="JAB"/>
    <property type="match status" value="1"/>
</dbReference>
<gene>
    <name evidence="3" type="primary">Taf5l</name>
    <name evidence="3" type="ORF">SNEC2469_LOCUS3104</name>
</gene>
<proteinExistence type="predicted"/>
<dbReference type="InterPro" id="IPR001680">
    <property type="entry name" value="WD40_rpt"/>
</dbReference>
<evidence type="ECO:0000256" key="1">
    <source>
        <dbReference type="PROSITE-ProRule" id="PRU00221"/>
    </source>
</evidence>
<dbReference type="GO" id="GO:0008237">
    <property type="term" value="F:metallopeptidase activity"/>
    <property type="evidence" value="ECO:0007669"/>
    <property type="project" value="InterPro"/>
</dbReference>
<feature type="non-terminal residue" evidence="3">
    <location>
        <position position="363"/>
    </location>
</feature>
<protein>
    <submittedName>
        <fullName evidence="3">Taf5l protein</fullName>
    </submittedName>
</protein>
<feature type="repeat" description="WD" evidence="1">
    <location>
        <begin position="69"/>
        <end position="101"/>
    </location>
</feature>
<dbReference type="SUPFAM" id="SSF50978">
    <property type="entry name" value="WD40 repeat-like"/>
    <property type="match status" value="1"/>
</dbReference>
<feature type="domain" description="JAB1/MPN/MOV34 metalloenzyme" evidence="2">
    <location>
        <begin position="126"/>
        <end position="216"/>
    </location>
</feature>
<dbReference type="OrthoDB" id="538223at2759"/>
<dbReference type="Pfam" id="PF00400">
    <property type="entry name" value="WD40"/>
    <property type="match status" value="1"/>
</dbReference>
<dbReference type="InterPro" id="IPR015943">
    <property type="entry name" value="WD40/YVTN_repeat-like_dom_sf"/>
</dbReference>
<dbReference type="Gene3D" id="3.40.140.10">
    <property type="entry name" value="Cytidine Deaminase, domain 2"/>
    <property type="match status" value="1"/>
</dbReference>
<organism evidence="3 4">
    <name type="scientific">Symbiodinium necroappetens</name>
    <dbReference type="NCBI Taxonomy" id="1628268"/>
    <lineage>
        <taxon>Eukaryota</taxon>
        <taxon>Sar</taxon>
        <taxon>Alveolata</taxon>
        <taxon>Dinophyceae</taxon>
        <taxon>Suessiales</taxon>
        <taxon>Symbiodiniaceae</taxon>
        <taxon>Symbiodinium</taxon>
    </lineage>
</organism>
<dbReference type="InterPro" id="IPR036322">
    <property type="entry name" value="WD40_repeat_dom_sf"/>
</dbReference>
<dbReference type="SMART" id="SM00320">
    <property type="entry name" value="WD40"/>
    <property type="match status" value="2"/>
</dbReference>
<dbReference type="PANTHER" id="PTHR19879">
    <property type="entry name" value="TRANSCRIPTION INITIATION FACTOR TFIID"/>
    <property type="match status" value="1"/>
</dbReference>
<dbReference type="PROSITE" id="PS50294">
    <property type="entry name" value="WD_REPEATS_REGION"/>
    <property type="match status" value="1"/>
</dbReference>
<dbReference type="AlphaFoldDB" id="A0A812KJ59"/>
<evidence type="ECO:0000313" key="4">
    <source>
        <dbReference type="Proteomes" id="UP000601435"/>
    </source>
</evidence>
<dbReference type="EMBL" id="CAJNJA010007462">
    <property type="protein sequence ID" value="CAE7224968.1"/>
    <property type="molecule type" value="Genomic_DNA"/>
</dbReference>
<dbReference type="Gene3D" id="2.130.10.10">
    <property type="entry name" value="YVTN repeat-like/Quinoprotein amine dehydrogenase"/>
    <property type="match status" value="1"/>
</dbReference>
<name>A0A812KJ59_9DINO</name>
<reference evidence="3" key="1">
    <citation type="submission" date="2021-02" db="EMBL/GenBank/DDBJ databases">
        <authorList>
            <person name="Dougan E. K."/>
            <person name="Rhodes N."/>
            <person name="Thang M."/>
            <person name="Chan C."/>
        </authorList>
    </citation>
    <scope>NUCLEOTIDE SEQUENCE</scope>
</reference>
<evidence type="ECO:0000313" key="3">
    <source>
        <dbReference type="EMBL" id="CAE7224968.1"/>
    </source>
</evidence>
<dbReference type="InterPro" id="IPR000555">
    <property type="entry name" value="JAMM/MPN+_dom"/>
</dbReference>
<accession>A0A812KJ59</accession>